<protein>
    <submittedName>
        <fullName evidence="1">DNA methylase</fullName>
    </submittedName>
</protein>
<organism evidence="1">
    <name type="scientific">human gut metagenome</name>
    <dbReference type="NCBI Taxonomy" id="408170"/>
    <lineage>
        <taxon>unclassified sequences</taxon>
        <taxon>metagenomes</taxon>
        <taxon>organismal metagenomes</taxon>
    </lineage>
</organism>
<evidence type="ECO:0000313" key="1">
    <source>
        <dbReference type="EMBL" id="EKC78972.1"/>
    </source>
</evidence>
<accession>K1U114</accession>
<name>K1U114_9ZZZZ</name>
<proteinExistence type="predicted"/>
<keyword evidence="1" id="KW-0489">Methyltransferase</keyword>
<gene>
    <name evidence="1" type="ORF">LEA_02936</name>
</gene>
<feature type="non-terminal residue" evidence="1">
    <location>
        <position position="1"/>
    </location>
</feature>
<dbReference type="AlphaFoldDB" id="K1U114"/>
<sequence length="243" mass="28281">YCDMTKRKEQQPKYKQSETVVIKRSQINFAPYNPRKEDPEVIKKLKKNFKTVGYLGGIVWNQLSSYLVSGHKRVQTLDIINNYDGTPETDYEIKVEAVELDDKTEREQNIFMNSPSAMGEFDMEKIKVLVPEIDYKAAGLSEADMNIYGISVMQDEISSELSDTLGDFEEIQRPFEERKAAVKEMKEQIRQQAEQKAEDIESYVMLNFKSYRAKSSFMLRFGFRPDDKIIPGEMFSDMVERVE</sequence>
<dbReference type="EMBL" id="AJWY01001969">
    <property type="protein sequence ID" value="EKC78972.1"/>
    <property type="molecule type" value="Genomic_DNA"/>
</dbReference>
<reference evidence="1" key="1">
    <citation type="journal article" date="2013" name="Environ. Microbiol.">
        <title>Microbiota from the distal guts of lean and obese adolescents exhibit partial functional redundancy besides clear differences in community structure.</title>
        <authorList>
            <person name="Ferrer M."/>
            <person name="Ruiz A."/>
            <person name="Lanza F."/>
            <person name="Haange S.B."/>
            <person name="Oberbach A."/>
            <person name="Till H."/>
            <person name="Bargiela R."/>
            <person name="Campoy C."/>
            <person name="Segura M.T."/>
            <person name="Richter M."/>
            <person name="von Bergen M."/>
            <person name="Seifert J."/>
            <person name="Suarez A."/>
        </authorList>
    </citation>
    <scope>NUCLEOTIDE SEQUENCE</scope>
</reference>
<keyword evidence="1" id="KW-0808">Transferase</keyword>
<dbReference type="GO" id="GO:0032259">
    <property type="term" value="P:methylation"/>
    <property type="evidence" value="ECO:0007669"/>
    <property type="project" value="UniProtKB-KW"/>
</dbReference>
<dbReference type="GO" id="GO:0008168">
    <property type="term" value="F:methyltransferase activity"/>
    <property type="evidence" value="ECO:0007669"/>
    <property type="project" value="UniProtKB-KW"/>
</dbReference>
<comment type="caution">
    <text evidence="1">The sequence shown here is derived from an EMBL/GenBank/DDBJ whole genome shotgun (WGS) entry which is preliminary data.</text>
</comment>